<dbReference type="OrthoDB" id="5326346at2759"/>
<protein>
    <recommendedName>
        <fullName evidence="3">BTB domain-containing protein</fullName>
    </recommendedName>
</protein>
<evidence type="ECO:0008006" key="3">
    <source>
        <dbReference type="Google" id="ProtNLM"/>
    </source>
</evidence>
<dbReference type="STRING" id="671987.R0JXZ8"/>
<sequence length="374" mass="43345">MSMVTHEIDPFADTIVILKNPCKNFAPWDETLVSSQIEVPEPEEKQLINAQTIELAEPASGPTQSEDDEIHYLVSSRHLMLASPWFRRTLTKEEFVESSKNASDGRYHIQANDWDEEALLILLNIFHVRTRQVPAAVSLEMLAKIAVLVDYYELENAEVMERDVRDWTANVRRSVAIPSSYCRDLMLWICISRVFHMSEEFEKATAVAIKGSEGWIQTLDLPIHQEITSSIDCSRCNALEHVVSELHRLLGVYRDFNYCCPHNPSYSFQCGAFLFGALMKYMERWGCLWPRPENPFMGISLNKICNRSGMTKNTKWWVKSDCYDYYRRHDHEKFEVHSCSLNVKIDEVVQDTMAKVRGLKLQDFRDNSQVSFQN</sequence>
<evidence type="ECO:0000313" key="1">
    <source>
        <dbReference type="EMBL" id="EOA81112.1"/>
    </source>
</evidence>
<dbReference type="EMBL" id="KB908877">
    <property type="protein sequence ID" value="EOA81112.1"/>
    <property type="molecule type" value="Genomic_DNA"/>
</dbReference>
<accession>R0JXZ8</accession>
<proteinExistence type="predicted"/>
<dbReference type="RefSeq" id="XP_008031638.1">
    <property type="nucleotide sequence ID" value="XM_008033447.1"/>
</dbReference>
<evidence type="ECO:0000313" key="2">
    <source>
        <dbReference type="Proteomes" id="UP000016935"/>
    </source>
</evidence>
<reference evidence="1 2" key="1">
    <citation type="journal article" date="2012" name="PLoS Pathog.">
        <title>Diverse lifestyles and strategies of plant pathogenesis encoded in the genomes of eighteen Dothideomycetes fungi.</title>
        <authorList>
            <person name="Ohm R.A."/>
            <person name="Feau N."/>
            <person name="Henrissat B."/>
            <person name="Schoch C.L."/>
            <person name="Horwitz B.A."/>
            <person name="Barry K.W."/>
            <person name="Condon B.J."/>
            <person name="Copeland A.C."/>
            <person name="Dhillon B."/>
            <person name="Glaser F."/>
            <person name="Hesse C.N."/>
            <person name="Kosti I."/>
            <person name="LaButti K."/>
            <person name="Lindquist E.A."/>
            <person name="Lucas S."/>
            <person name="Salamov A.A."/>
            <person name="Bradshaw R.E."/>
            <person name="Ciuffetti L."/>
            <person name="Hamelin R.C."/>
            <person name="Kema G.H.J."/>
            <person name="Lawrence C."/>
            <person name="Scott J.A."/>
            <person name="Spatafora J.W."/>
            <person name="Turgeon B.G."/>
            <person name="de Wit P.J.G.M."/>
            <person name="Zhong S."/>
            <person name="Goodwin S.B."/>
            <person name="Grigoriev I.V."/>
        </authorList>
    </citation>
    <scope>NUCLEOTIDE SEQUENCE [LARGE SCALE GENOMIC DNA]</scope>
    <source>
        <strain evidence="2">28A</strain>
    </source>
</reference>
<dbReference type="GeneID" id="19394820"/>
<dbReference type="HOGENOM" id="CLU_031555_3_1_1"/>
<organism evidence="1 2">
    <name type="scientific">Exserohilum turcicum (strain 28A)</name>
    <name type="common">Northern leaf blight fungus</name>
    <name type="synonym">Setosphaeria turcica</name>
    <dbReference type="NCBI Taxonomy" id="671987"/>
    <lineage>
        <taxon>Eukaryota</taxon>
        <taxon>Fungi</taxon>
        <taxon>Dikarya</taxon>
        <taxon>Ascomycota</taxon>
        <taxon>Pezizomycotina</taxon>
        <taxon>Dothideomycetes</taxon>
        <taxon>Pleosporomycetidae</taxon>
        <taxon>Pleosporales</taxon>
        <taxon>Pleosporineae</taxon>
        <taxon>Pleosporaceae</taxon>
        <taxon>Exserohilum</taxon>
    </lineage>
</organism>
<gene>
    <name evidence="1" type="ORF">SETTUDRAFT_100919</name>
</gene>
<dbReference type="Proteomes" id="UP000016935">
    <property type="component" value="Unassembled WGS sequence"/>
</dbReference>
<reference evidence="1 2" key="2">
    <citation type="journal article" date="2013" name="PLoS Genet.">
        <title>Comparative genome structure, secondary metabolite, and effector coding capacity across Cochliobolus pathogens.</title>
        <authorList>
            <person name="Condon B.J."/>
            <person name="Leng Y."/>
            <person name="Wu D."/>
            <person name="Bushley K.E."/>
            <person name="Ohm R.A."/>
            <person name="Otillar R."/>
            <person name="Martin J."/>
            <person name="Schackwitz W."/>
            <person name="Grimwood J."/>
            <person name="MohdZainudin N."/>
            <person name="Xue C."/>
            <person name="Wang R."/>
            <person name="Manning V.A."/>
            <person name="Dhillon B."/>
            <person name="Tu Z.J."/>
            <person name="Steffenson B.J."/>
            <person name="Salamov A."/>
            <person name="Sun H."/>
            <person name="Lowry S."/>
            <person name="LaButti K."/>
            <person name="Han J."/>
            <person name="Copeland A."/>
            <person name="Lindquist E."/>
            <person name="Barry K."/>
            <person name="Schmutz J."/>
            <person name="Baker S.E."/>
            <person name="Ciuffetti L.M."/>
            <person name="Grigoriev I.V."/>
            <person name="Zhong S."/>
            <person name="Turgeon B.G."/>
        </authorList>
    </citation>
    <scope>NUCLEOTIDE SEQUENCE [LARGE SCALE GENOMIC DNA]</scope>
    <source>
        <strain evidence="2">28A</strain>
    </source>
</reference>
<keyword evidence="2" id="KW-1185">Reference proteome</keyword>
<dbReference type="eggNOG" id="ENOG502S8FX">
    <property type="taxonomic scope" value="Eukaryota"/>
</dbReference>
<dbReference type="AlphaFoldDB" id="R0JXZ8"/>
<name>R0JXZ8_EXST2</name>